<organism evidence="10 11">
    <name type="scientific">Syntrophomonas wolfei</name>
    <dbReference type="NCBI Taxonomy" id="863"/>
    <lineage>
        <taxon>Bacteria</taxon>
        <taxon>Bacillati</taxon>
        <taxon>Bacillota</taxon>
        <taxon>Clostridia</taxon>
        <taxon>Eubacteriales</taxon>
        <taxon>Syntrophomonadaceae</taxon>
        <taxon>Syntrophomonas</taxon>
    </lineage>
</organism>
<sequence length="791" mass="87918">MTILTRRLFRTIQASRGQFLALVLIVTLGVIIYIGMSSSYNNLSRSQQQFYQDYAFADYTFQVVKAPESIVARVEALPGVLNASGRIQKDVPIIKEGQERITGRLTGYSLPMENELNRLHLLSGRQLEPTASGKVAVLLDPQYARANLLAPGQDMEIIADGKKVSPAVIGTATSPEFIYPMKDAGSLFPEPERFGILMLSQLQAQQILGLPGQINQLLVDLAPGVDEEKIKEQVEKILAPYGNITSYPRKDQSSHLVLQAELDGIKLFALTLPFIFFLVAAGIQFIILTRLIRSQRLPIGVMKALGFDNCRIMWHYTSYGLAVGLVAAILGTGLGIALTAVLNNLYAQFFNLPNMTNEINFRVVLYSFLITSLVGIASGFFASRSVIRINPAEAMRTQPPSSGRRTPLESWYWFWQQLSSSWKMSLRSIFRNRGRFAVSVLGIISSVVLLVFSCFSLDATDYLMNQNFEQINRYDYMIRFTEPVKYSEILDWTRWNEVQRMEPMMEVPVKLHAGGESKDEVLLGMTPSNRLKRVYDKLGQERQIPEEGILLGKRVADKLGLQVGDEVVVETTLGIGPSRSSRLTIMGINEPMTGSGSYVSLATANSLLEEQELASAVLLKLDAARMPSVENRLQEMSRVASVSSPARERETFERLMGTTTTSIAIMILFAGLLGLAIIYNSSVMTFNERQRELASLRVLGYSRGEVSGLLRKETWMQALLGIALGLPAGKAAGAAYIASASTELYSFPVIIYPRTYFIVAGLALFFVWIGQQLAIRKVERLDMVEALKNQD</sequence>
<feature type="transmembrane region" description="Helical" evidence="7">
    <location>
        <begin position="20"/>
        <end position="40"/>
    </location>
</feature>
<dbReference type="PANTHER" id="PTHR30572">
    <property type="entry name" value="MEMBRANE COMPONENT OF TRANSPORTER-RELATED"/>
    <property type="match status" value="1"/>
</dbReference>
<evidence type="ECO:0000256" key="3">
    <source>
        <dbReference type="ARBA" id="ARBA00022692"/>
    </source>
</evidence>
<dbReference type="Proteomes" id="UP000263273">
    <property type="component" value="Unassembled WGS sequence"/>
</dbReference>
<dbReference type="GO" id="GO:0022857">
    <property type="term" value="F:transmembrane transporter activity"/>
    <property type="evidence" value="ECO:0007669"/>
    <property type="project" value="TreeGrafter"/>
</dbReference>
<name>A0A354YU50_9FIRM</name>
<comment type="similarity">
    <text evidence="6">Belongs to the ABC-4 integral membrane protein family.</text>
</comment>
<proteinExistence type="inferred from homology"/>
<dbReference type="GO" id="GO:0005886">
    <property type="term" value="C:plasma membrane"/>
    <property type="evidence" value="ECO:0007669"/>
    <property type="project" value="UniProtKB-SubCell"/>
</dbReference>
<gene>
    <name evidence="10" type="ORF">DDZ44_02810</name>
</gene>
<evidence type="ECO:0000256" key="6">
    <source>
        <dbReference type="ARBA" id="ARBA00038076"/>
    </source>
</evidence>
<comment type="subcellular location">
    <subcellularLocation>
        <location evidence="1">Cell membrane</location>
        <topology evidence="1">Multi-pass membrane protein</topology>
    </subcellularLocation>
</comment>
<evidence type="ECO:0008006" key="12">
    <source>
        <dbReference type="Google" id="ProtNLM"/>
    </source>
</evidence>
<accession>A0A354YU50</accession>
<dbReference type="InterPro" id="IPR050250">
    <property type="entry name" value="Macrolide_Exporter_MacB"/>
</dbReference>
<feature type="transmembrane region" description="Helical" evidence="7">
    <location>
        <begin position="321"/>
        <end position="343"/>
    </location>
</feature>
<evidence type="ECO:0000256" key="4">
    <source>
        <dbReference type="ARBA" id="ARBA00022989"/>
    </source>
</evidence>
<keyword evidence="3 7" id="KW-0812">Transmembrane</keyword>
<feature type="domain" description="MacB-like periplasmic core" evidence="9">
    <location>
        <begin position="22"/>
        <end position="236"/>
    </location>
</feature>
<evidence type="ECO:0000259" key="9">
    <source>
        <dbReference type="Pfam" id="PF12704"/>
    </source>
</evidence>
<dbReference type="PANTHER" id="PTHR30572:SF4">
    <property type="entry name" value="ABC TRANSPORTER PERMEASE YTRF"/>
    <property type="match status" value="1"/>
</dbReference>
<evidence type="ECO:0000259" key="8">
    <source>
        <dbReference type="Pfam" id="PF02687"/>
    </source>
</evidence>
<feature type="transmembrane region" description="Helical" evidence="7">
    <location>
        <begin position="718"/>
        <end position="738"/>
    </location>
</feature>
<dbReference type="EMBL" id="DNZF01000059">
    <property type="protein sequence ID" value="HBK52855.1"/>
    <property type="molecule type" value="Genomic_DNA"/>
</dbReference>
<feature type="domain" description="ABC3 transporter permease C-terminal" evidence="8">
    <location>
        <begin position="665"/>
        <end position="778"/>
    </location>
</feature>
<dbReference type="Pfam" id="PF12704">
    <property type="entry name" value="MacB_PCD"/>
    <property type="match status" value="2"/>
</dbReference>
<dbReference type="AlphaFoldDB" id="A0A354YU50"/>
<keyword evidence="2" id="KW-1003">Cell membrane</keyword>
<feature type="transmembrane region" description="Helical" evidence="7">
    <location>
        <begin position="436"/>
        <end position="459"/>
    </location>
</feature>
<evidence type="ECO:0000313" key="11">
    <source>
        <dbReference type="Proteomes" id="UP000263273"/>
    </source>
</evidence>
<evidence type="ECO:0000256" key="2">
    <source>
        <dbReference type="ARBA" id="ARBA00022475"/>
    </source>
</evidence>
<evidence type="ECO:0000313" key="10">
    <source>
        <dbReference type="EMBL" id="HBK52855.1"/>
    </source>
</evidence>
<reference evidence="10 11" key="1">
    <citation type="journal article" date="2018" name="Nat. Biotechnol.">
        <title>A standardized bacterial taxonomy based on genome phylogeny substantially revises the tree of life.</title>
        <authorList>
            <person name="Parks D.H."/>
            <person name="Chuvochina M."/>
            <person name="Waite D.W."/>
            <person name="Rinke C."/>
            <person name="Skarshewski A."/>
            <person name="Chaumeil P.A."/>
            <person name="Hugenholtz P."/>
        </authorList>
    </citation>
    <scope>NUCLEOTIDE SEQUENCE [LARGE SCALE GENOMIC DNA]</scope>
    <source>
        <strain evidence="10">UBA10948</strain>
    </source>
</reference>
<dbReference type="InterPro" id="IPR025857">
    <property type="entry name" value="MacB_PCD"/>
</dbReference>
<dbReference type="InterPro" id="IPR003838">
    <property type="entry name" value="ABC3_permease_C"/>
</dbReference>
<evidence type="ECO:0000256" key="7">
    <source>
        <dbReference type="SAM" id="Phobius"/>
    </source>
</evidence>
<feature type="domain" description="ABC3 transporter permease C-terminal" evidence="8">
    <location>
        <begin position="272"/>
        <end position="391"/>
    </location>
</feature>
<feature type="transmembrane region" description="Helical" evidence="7">
    <location>
        <begin position="663"/>
        <end position="681"/>
    </location>
</feature>
<keyword evidence="5 7" id="KW-0472">Membrane</keyword>
<keyword evidence="4 7" id="KW-1133">Transmembrane helix</keyword>
<evidence type="ECO:0000256" key="1">
    <source>
        <dbReference type="ARBA" id="ARBA00004651"/>
    </source>
</evidence>
<feature type="domain" description="MacB-like periplasmic core" evidence="9">
    <location>
        <begin position="437"/>
        <end position="635"/>
    </location>
</feature>
<feature type="transmembrane region" description="Helical" evidence="7">
    <location>
        <begin position="267"/>
        <end position="288"/>
    </location>
</feature>
<dbReference type="Pfam" id="PF02687">
    <property type="entry name" value="FtsX"/>
    <property type="match status" value="2"/>
</dbReference>
<comment type="caution">
    <text evidence="10">The sequence shown here is derived from an EMBL/GenBank/DDBJ whole genome shotgun (WGS) entry which is preliminary data.</text>
</comment>
<feature type="transmembrane region" description="Helical" evidence="7">
    <location>
        <begin position="363"/>
        <end position="382"/>
    </location>
</feature>
<feature type="transmembrane region" description="Helical" evidence="7">
    <location>
        <begin position="750"/>
        <end position="770"/>
    </location>
</feature>
<dbReference type="STRING" id="378794.GCA_001570625_01858"/>
<protein>
    <recommendedName>
        <fullName evidence="12">ABC transporter permease</fullName>
    </recommendedName>
</protein>
<evidence type="ECO:0000256" key="5">
    <source>
        <dbReference type="ARBA" id="ARBA00023136"/>
    </source>
</evidence>